<protein>
    <recommendedName>
        <fullName evidence="4">Soluble ligand binding domain-containing protein</fullName>
    </recommendedName>
</protein>
<reference evidence="2 3" key="1">
    <citation type="journal article" date="2010" name="ISME J.">
        <title>Fine-scale evolution: genomic, phenotypic and ecological differentiation in two coexisting Salinibacter ruber strains.</title>
        <authorList>
            <person name="Pena A."/>
            <person name="Teeling H."/>
            <person name="Huerta-Cepas J."/>
            <person name="Santos F."/>
            <person name="Yarza P."/>
            <person name="Brito-Echeverria J."/>
            <person name="Lucio M."/>
            <person name="Schmitt-Kopplin P."/>
            <person name="Meseguer I."/>
            <person name="Schenowitz C."/>
            <person name="Dossat C."/>
            <person name="Barbe V."/>
            <person name="Dopazo J."/>
            <person name="Rossello-Mora R."/>
            <person name="Schuler M."/>
            <person name="Glockner F.O."/>
            <person name="Amann R."/>
            <person name="Gabaldon T."/>
            <person name="Anton J."/>
        </authorList>
    </citation>
    <scope>NUCLEOTIDE SEQUENCE [LARGE SCALE GENOMIC DNA]</scope>
    <source>
        <strain evidence="2 3">M8</strain>
    </source>
</reference>
<keyword evidence="1" id="KW-0732">Signal</keyword>
<dbReference type="RefSeq" id="WP_013060735.1">
    <property type="nucleotide sequence ID" value="NC_014032.1"/>
</dbReference>
<gene>
    <name evidence="2" type="ordered locus">SRM_00246</name>
</gene>
<dbReference type="EMBL" id="FP565814">
    <property type="protein sequence ID" value="CBH23167.1"/>
    <property type="molecule type" value="Genomic_DNA"/>
</dbReference>
<accession>D5H562</accession>
<feature type="chain" id="PRO_5003072556" description="Soluble ligand binding domain-containing protein" evidence="1">
    <location>
        <begin position="26"/>
        <end position="165"/>
    </location>
</feature>
<dbReference type="HOGENOM" id="CLU_1609633_0_0_10"/>
<evidence type="ECO:0008006" key="4">
    <source>
        <dbReference type="Google" id="ProtNLM"/>
    </source>
</evidence>
<evidence type="ECO:0000313" key="3">
    <source>
        <dbReference type="Proteomes" id="UP000000933"/>
    </source>
</evidence>
<reference evidence="3" key="2">
    <citation type="submission" date="2010-04" db="EMBL/GenBank/DDBJ databases">
        <title>Genome sequence of Salinibacter ruber M8.</title>
        <authorList>
            <consortium name="Genoscope"/>
        </authorList>
    </citation>
    <scope>NUCLEOTIDE SEQUENCE [LARGE SCALE GENOMIC DNA]</scope>
    <source>
        <strain evidence="3">M8</strain>
    </source>
</reference>
<dbReference type="AlphaFoldDB" id="D5H562"/>
<evidence type="ECO:0000313" key="2">
    <source>
        <dbReference type="EMBL" id="CBH23167.1"/>
    </source>
</evidence>
<sequence length="165" mass="17854">MRPLRLRYATGLALCLMLVAGPAWAQQQGTGGMQAGGTAYYTFARPGQNTIEVLVLGGGRSGVYEIGENVTLGKLMALAGGGGGGGNAKVTVNLFRLENGERDRVLKERLSAFAERPQYPPLQDGDVVRIQVRQREPFGWRDVLRITTAVTSLTFTVLRIFDIGQ</sequence>
<feature type="signal peptide" evidence="1">
    <location>
        <begin position="1"/>
        <end position="25"/>
    </location>
</feature>
<evidence type="ECO:0000256" key="1">
    <source>
        <dbReference type="SAM" id="SignalP"/>
    </source>
</evidence>
<name>D5H562_SALRM</name>
<dbReference type="KEGG" id="srm:SRM_00246"/>
<proteinExistence type="predicted"/>
<dbReference type="Proteomes" id="UP000000933">
    <property type="component" value="Chromosome"/>
</dbReference>
<organism evidence="2 3">
    <name type="scientific">Salinibacter ruber (strain M8)</name>
    <dbReference type="NCBI Taxonomy" id="761659"/>
    <lineage>
        <taxon>Bacteria</taxon>
        <taxon>Pseudomonadati</taxon>
        <taxon>Rhodothermota</taxon>
        <taxon>Rhodothermia</taxon>
        <taxon>Rhodothermales</taxon>
        <taxon>Salinibacteraceae</taxon>
        <taxon>Salinibacter</taxon>
    </lineage>
</organism>